<proteinExistence type="predicted"/>
<evidence type="ECO:0000256" key="1">
    <source>
        <dbReference type="SAM" id="Coils"/>
    </source>
</evidence>
<evidence type="ECO:0000313" key="3">
    <source>
        <dbReference type="EMBL" id="SVE38294.1"/>
    </source>
</evidence>
<name>A0A383D1W2_9ZZZZ</name>
<dbReference type="EMBL" id="UINC01213496">
    <property type="protein sequence ID" value="SVE38294.1"/>
    <property type="molecule type" value="Genomic_DNA"/>
</dbReference>
<dbReference type="AlphaFoldDB" id="A0A383D1W2"/>
<sequence>VGYPLSDSERLEKAKTNIVNILKMEDYKLDSGELFQAFKEAGGEMSDFSPALEELSEENQIKTDGDGNIMTVQDYDRKKSQLNEEERNELKEETTEKVMGAEESEADGSEGNDDIESIIKLKEETDTWLIEQLKNKGDNGSEGELRAEVAELRDRVQKLENIIKNLTKAFE</sequence>
<accession>A0A383D1W2</accession>
<gene>
    <name evidence="3" type="ORF">METZ01_LOCUS491148</name>
</gene>
<feature type="coiled-coil region" evidence="1">
    <location>
        <begin position="142"/>
        <end position="169"/>
    </location>
</feature>
<feature type="non-terminal residue" evidence="3">
    <location>
        <position position="1"/>
    </location>
</feature>
<protein>
    <submittedName>
        <fullName evidence="3">Uncharacterized protein</fullName>
    </submittedName>
</protein>
<organism evidence="3">
    <name type="scientific">marine metagenome</name>
    <dbReference type="NCBI Taxonomy" id="408172"/>
    <lineage>
        <taxon>unclassified sequences</taxon>
        <taxon>metagenomes</taxon>
        <taxon>ecological metagenomes</taxon>
    </lineage>
</organism>
<feature type="compositionally biased region" description="Acidic residues" evidence="2">
    <location>
        <begin position="102"/>
        <end position="114"/>
    </location>
</feature>
<evidence type="ECO:0000256" key="2">
    <source>
        <dbReference type="SAM" id="MobiDB-lite"/>
    </source>
</evidence>
<reference evidence="3" key="1">
    <citation type="submission" date="2018-05" db="EMBL/GenBank/DDBJ databases">
        <authorList>
            <person name="Lanie J.A."/>
            <person name="Ng W.-L."/>
            <person name="Kazmierczak K.M."/>
            <person name="Andrzejewski T.M."/>
            <person name="Davidsen T.M."/>
            <person name="Wayne K.J."/>
            <person name="Tettelin H."/>
            <person name="Glass J.I."/>
            <person name="Rusch D."/>
            <person name="Podicherti R."/>
            <person name="Tsui H.-C.T."/>
            <person name="Winkler M.E."/>
        </authorList>
    </citation>
    <scope>NUCLEOTIDE SEQUENCE</scope>
</reference>
<feature type="compositionally biased region" description="Basic and acidic residues" evidence="2">
    <location>
        <begin position="75"/>
        <end position="100"/>
    </location>
</feature>
<keyword evidence="1" id="KW-0175">Coiled coil</keyword>
<feature type="region of interest" description="Disordered" evidence="2">
    <location>
        <begin position="75"/>
        <end position="114"/>
    </location>
</feature>